<sequence length="128" mass="13341">MTTTVAVPKPGQLLAALRPGSRAVVRVTGRSEDGGLAVVDAVTLGRPRTIRLSALHAPEVSYRRPAVKSGYTPLAEGDFVRQLLDTAICATLGEDGPDAVTFVRAHADWASGAWPVSPMRTSGSPPPA</sequence>
<reference evidence="1" key="2">
    <citation type="submission" date="2020-09" db="EMBL/GenBank/DDBJ databases">
        <authorList>
            <person name="Sun Q."/>
            <person name="Ohkuma M."/>
        </authorList>
    </citation>
    <scope>NUCLEOTIDE SEQUENCE</scope>
    <source>
        <strain evidence="1">JCM 4122</strain>
    </source>
</reference>
<dbReference type="Proteomes" id="UP000632849">
    <property type="component" value="Unassembled WGS sequence"/>
</dbReference>
<dbReference type="EMBL" id="BNBE01000002">
    <property type="protein sequence ID" value="GHG04113.1"/>
    <property type="molecule type" value="Genomic_DNA"/>
</dbReference>
<comment type="caution">
    <text evidence="1">The sequence shown here is derived from an EMBL/GenBank/DDBJ whole genome shotgun (WGS) entry which is preliminary data.</text>
</comment>
<gene>
    <name evidence="1" type="ORF">GCM10017667_38140</name>
</gene>
<accession>A0A919EP17</accession>
<protein>
    <submittedName>
        <fullName evidence="1">Uncharacterized protein</fullName>
    </submittedName>
</protein>
<evidence type="ECO:0000313" key="2">
    <source>
        <dbReference type="Proteomes" id="UP000632849"/>
    </source>
</evidence>
<dbReference type="RefSeq" id="WP_190042304.1">
    <property type="nucleotide sequence ID" value="NZ_BNBE01000002.1"/>
</dbReference>
<keyword evidence="2" id="KW-1185">Reference proteome</keyword>
<organism evidence="1 2">
    <name type="scientific">Streptomyces filamentosus</name>
    <name type="common">Streptomyces roseosporus</name>
    <dbReference type="NCBI Taxonomy" id="67294"/>
    <lineage>
        <taxon>Bacteria</taxon>
        <taxon>Bacillati</taxon>
        <taxon>Actinomycetota</taxon>
        <taxon>Actinomycetes</taxon>
        <taxon>Kitasatosporales</taxon>
        <taxon>Streptomycetaceae</taxon>
        <taxon>Streptomyces</taxon>
    </lineage>
</organism>
<evidence type="ECO:0000313" key="1">
    <source>
        <dbReference type="EMBL" id="GHG04113.1"/>
    </source>
</evidence>
<proteinExistence type="predicted"/>
<reference evidence="1" key="1">
    <citation type="journal article" date="2014" name="Int. J. Syst. Evol. Microbiol.">
        <title>Complete genome sequence of Corynebacterium casei LMG S-19264T (=DSM 44701T), isolated from a smear-ripened cheese.</title>
        <authorList>
            <consortium name="US DOE Joint Genome Institute (JGI-PGF)"/>
            <person name="Walter F."/>
            <person name="Albersmeier A."/>
            <person name="Kalinowski J."/>
            <person name="Ruckert C."/>
        </authorList>
    </citation>
    <scope>NUCLEOTIDE SEQUENCE</scope>
    <source>
        <strain evidence="1">JCM 4122</strain>
    </source>
</reference>
<name>A0A919EP17_STRFL</name>
<dbReference type="AlphaFoldDB" id="A0A919EP17"/>